<name>A0A7W5ZTM5_9BACT</name>
<gene>
    <name evidence="1" type="ORF">FHS57_005562</name>
</gene>
<proteinExistence type="predicted"/>
<evidence type="ECO:0000313" key="2">
    <source>
        <dbReference type="Proteomes" id="UP000541352"/>
    </source>
</evidence>
<accession>A0A7W5ZTM5</accession>
<evidence type="ECO:0008006" key="3">
    <source>
        <dbReference type="Google" id="ProtNLM"/>
    </source>
</evidence>
<protein>
    <recommendedName>
        <fullName evidence="3">Cytochrome c domain-containing protein</fullName>
    </recommendedName>
</protein>
<dbReference type="EMBL" id="JACIBY010000018">
    <property type="protein sequence ID" value="MBB3841534.1"/>
    <property type="molecule type" value="Genomic_DNA"/>
</dbReference>
<evidence type="ECO:0000313" key="1">
    <source>
        <dbReference type="EMBL" id="MBB3841534.1"/>
    </source>
</evidence>
<organism evidence="1 2">
    <name type="scientific">Runella defluvii</name>
    <dbReference type="NCBI Taxonomy" id="370973"/>
    <lineage>
        <taxon>Bacteria</taxon>
        <taxon>Pseudomonadati</taxon>
        <taxon>Bacteroidota</taxon>
        <taxon>Cytophagia</taxon>
        <taxon>Cytophagales</taxon>
        <taxon>Spirosomataceae</taxon>
        <taxon>Runella</taxon>
    </lineage>
</organism>
<dbReference type="PROSITE" id="PS51257">
    <property type="entry name" value="PROKAR_LIPOPROTEIN"/>
    <property type="match status" value="1"/>
</dbReference>
<keyword evidence="2" id="KW-1185">Reference proteome</keyword>
<sequence>MNSQRFTNTLAMAAVGGLMMLACKSGSEQTTSSASEALVITSSAAGNFPSYCPIFPVPAGTKDTFSLSQAYPDTFDVNAAEPWMEVDFRTDYQKYMKTVLAYAMEGNLEVDFNVQKNAVRQWYSAPWMHDDGKRPAEKGQNSGRECLHGLTREITIPVGTLAAAQTVPYQTYAIAFYNQPGGYTMGKVWRNPDKPAVKQSTFPEGTVAFKLLFTEADTTQVPYLANSKKWTANIFYPYNAYAERVNKDVRLLQLDIAIKDERATETSGWVYGTFIYDASQSGSSWVDRMVPVGLMWGDDSGDSTMLNISNKYNPSLKQSVINQSLLTVPPAGSNKAYVTHLGMGGRMNGPVDNPISSCISCHARAAISDEGVPASIANFGAKKYTYQDFQTYFSTIPCGVTTITQKDSKGTETTFTTGDYSFQLVNGIRNFMALLPPPAAKQGMLRAAKRKPIPMVSRDGSVDLD</sequence>
<comment type="caution">
    <text evidence="1">The sequence shown here is derived from an EMBL/GenBank/DDBJ whole genome shotgun (WGS) entry which is preliminary data.</text>
</comment>
<dbReference type="RefSeq" id="WP_183979282.1">
    <property type="nucleotide sequence ID" value="NZ_JACIBY010000018.1"/>
</dbReference>
<reference evidence="1 2" key="1">
    <citation type="submission" date="2020-08" db="EMBL/GenBank/DDBJ databases">
        <title>Genomic Encyclopedia of Type Strains, Phase IV (KMG-IV): sequencing the most valuable type-strain genomes for metagenomic binning, comparative biology and taxonomic classification.</title>
        <authorList>
            <person name="Goeker M."/>
        </authorList>
    </citation>
    <scope>NUCLEOTIDE SEQUENCE [LARGE SCALE GENOMIC DNA]</scope>
    <source>
        <strain evidence="1 2">DSM 17976</strain>
    </source>
</reference>
<dbReference type="Proteomes" id="UP000541352">
    <property type="component" value="Unassembled WGS sequence"/>
</dbReference>
<dbReference type="AlphaFoldDB" id="A0A7W5ZTM5"/>